<evidence type="ECO:0008006" key="3">
    <source>
        <dbReference type="Google" id="ProtNLM"/>
    </source>
</evidence>
<dbReference type="RefSeq" id="WP_186843099.1">
    <property type="nucleotide sequence ID" value="NZ_WJBC01000022.1"/>
</dbReference>
<reference evidence="1 2" key="1">
    <citation type="journal article" date="2020" name="mSystems">
        <title>Defining Genomic and Predicted Metabolic Features of the Acetobacterium Genus.</title>
        <authorList>
            <person name="Ross D.E."/>
            <person name="Marshall C.W."/>
            <person name="Gulliver D."/>
            <person name="May H.D."/>
            <person name="Norman R.S."/>
        </authorList>
    </citation>
    <scope>NUCLEOTIDE SEQUENCE [LARGE SCALE GENOMIC DNA]</scope>
    <source>
        <strain evidence="1 2">DSM 8238</strain>
    </source>
</reference>
<evidence type="ECO:0000313" key="1">
    <source>
        <dbReference type="EMBL" id="MBC3805212.1"/>
    </source>
</evidence>
<comment type="caution">
    <text evidence="1">The sequence shown here is derived from an EMBL/GenBank/DDBJ whole genome shotgun (WGS) entry which is preliminary data.</text>
</comment>
<protein>
    <recommendedName>
        <fullName evidence="3">Core-binding (CB) domain-containing protein</fullName>
    </recommendedName>
</protein>
<sequence>MTELNVKNYFKFMEEVEKFFYEQLSQSTAKHYKQIAEHFFEWLLGTCEKIA</sequence>
<keyword evidence="2" id="KW-1185">Reference proteome</keyword>
<dbReference type="EMBL" id="WJBC01000022">
    <property type="protein sequence ID" value="MBC3805212.1"/>
    <property type="molecule type" value="Genomic_DNA"/>
</dbReference>
<name>A0ABR6WX93_9FIRM</name>
<evidence type="ECO:0000313" key="2">
    <source>
        <dbReference type="Proteomes" id="UP000603234"/>
    </source>
</evidence>
<proteinExistence type="predicted"/>
<accession>A0ABR6WX93</accession>
<dbReference type="Proteomes" id="UP000603234">
    <property type="component" value="Unassembled WGS sequence"/>
</dbReference>
<gene>
    <name evidence="1" type="ORF">GH808_12360</name>
</gene>
<organism evidence="1 2">
    <name type="scientific">Acetobacterium fimetarium</name>
    <dbReference type="NCBI Taxonomy" id="52691"/>
    <lineage>
        <taxon>Bacteria</taxon>
        <taxon>Bacillati</taxon>
        <taxon>Bacillota</taxon>
        <taxon>Clostridia</taxon>
        <taxon>Eubacteriales</taxon>
        <taxon>Eubacteriaceae</taxon>
        <taxon>Acetobacterium</taxon>
    </lineage>
</organism>